<evidence type="ECO:0000256" key="6">
    <source>
        <dbReference type="HAMAP-Rule" id="MF_00203"/>
    </source>
</evidence>
<dbReference type="InterPro" id="IPR001162">
    <property type="entry name" value="UvrC_RNase_H_dom"/>
</dbReference>
<feature type="domain" description="UvrC family homology region profile" evidence="8">
    <location>
        <begin position="252"/>
        <end position="472"/>
    </location>
</feature>
<dbReference type="GO" id="GO:0003677">
    <property type="term" value="F:DNA binding"/>
    <property type="evidence" value="ECO:0007669"/>
    <property type="project" value="UniProtKB-UniRule"/>
</dbReference>
<dbReference type="GO" id="GO:0009432">
    <property type="term" value="P:SOS response"/>
    <property type="evidence" value="ECO:0007669"/>
    <property type="project" value="UniProtKB-UniRule"/>
</dbReference>
<dbReference type="FunFam" id="3.40.1440.10:FF:000001">
    <property type="entry name" value="UvrABC system protein C"/>
    <property type="match status" value="1"/>
</dbReference>
<protein>
    <recommendedName>
        <fullName evidence="6">UvrABC system protein C</fullName>
        <shortName evidence="6">Protein UvrC</shortName>
    </recommendedName>
    <alternativeName>
        <fullName evidence="6">Excinuclease ABC subunit C</fullName>
    </alternativeName>
</protein>
<sequence length="595" mass="69827">MKYNNDYIKNKLINAPKKPGCYLWKDKNGVVIYVGKAKNLSNRTKQYFNNRVDIKTSKLVKEICDVDFVVVNNENESLLLENNLIAKYKPKYNILLRESNSFPYIVVTKEEHPRILYSHDNKKKIKGTYYGPFATPTMKKYELYNFINRMFPLRKCKTLPKTKCIYYDIGLCLGPCINKITKEDYEPHLKKINDFFSGKYKDIDKSLEEKEKYFASKLMFEESQKYLDLRKNLKAFSEKQDIVFSKNNNEDIIGFSIKENIISLVIFKYVNGNLLSKYDITTVFYEEVEEIVETLVFDYYKNIVIEKPKNVYISISNMSLKKLSDSLNINFINPIQGSKKEMLLTAVENAQLLIKNKFLKVVSDYEREWNSLSELEDLIGIDDSYLIEVFDNSNFFNDDKVSAMIVYENGAKNKKMYRKYIIKNKEASSDYEYMKEVIYRRYSSVLQKKESLPNLIIVDGGHIQVKAALESLSKLNLDKVVPVIGLAKNDKHKTDKIVKWDFTEIPLDKKSNLYFFLLNMQDEVHRFAISFHRDRRSKSLFTNSLYSVKKLGKKRIDKLISKYQTLDNILNADIEELSQIVPRDLAIEIKKLKDK</sequence>
<dbReference type="Pfam" id="PF08459">
    <property type="entry name" value="UvrC_RNaseH_dom"/>
    <property type="match status" value="1"/>
</dbReference>
<dbReference type="EMBL" id="AWQU01000089">
    <property type="protein sequence ID" value="KFB07208.1"/>
    <property type="molecule type" value="Genomic_DNA"/>
</dbReference>
<dbReference type="GO" id="GO:0009381">
    <property type="term" value="F:excinuclease ABC activity"/>
    <property type="evidence" value="ECO:0007669"/>
    <property type="project" value="UniProtKB-UniRule"/>
</dbReference>
<dbReference type="Gene3D" id="3.40.1440.10">
    <property type="entry name" value="GIY-YIG endonuclease"/>
    <property type="match status" value="1"/>
</dbReference>
<dbReference type="RefSeq" id="WP_036452695.1">
    <property type="nucleotide sequence ID" value="NZ_AWQU01000089.1"/>
</dbReference>
<keyword evidence="1 6" id="KW-0963">Cytoplasm</keyword>
<evidence type="ECO:0000256" key="3">
    <source>
        <dbReference type="ARBA" id="ARBA00022769"/>
    </source>
</evidence>
<dbReference type="GO" id="GO:0005737">
    <property type="term" value="C:cytoplasm"/>
    <property type="evidence" value="ECO:0007669"/>
    <property type="project" value="UniProtKB-SubCell"/>
</dbReference>
<keyword evidence="5 6" id="KW-0234">DNA repair</keyword>
<evidence type="ECO:0000256" key="2">
    <source>
        <dbReference type="ARBA" id="ARBA00022763"/>
    </source>
</evidence>
<evidence type="ECO:0000256" key="1">
    <source>
        <dbReference type="ARBA" id="ARBA00022490"/>
    </source>
</evidence>
<evidence type="ECO:0000313" key="9">
    <source>
        <dbReference type="EMBL" id="KFB07208.1"/>
    </source>
</evidence>
<comment type="subcellular location">
    <subcellularLocation>
        <location evidence="6">Cytoplasm</location>
    </subcellularLocation>
</comment>
<gene>
    <name evidence="6 9" type="primary">uvrC</name>
    <name evidence="9" type="ORF">P271_32</name>
</gene>
<dbReference type="SUPFAM" id="SSF82771">
    <property type="entry name" value="GIY-YIG endonuclease"/>
    <property type="match status" value="1"/>
</dbReference>
<dbReference type="InterPro" id="IPR047296">
    <property type="entry name" value="GIY-YIG_UvrC_Cho"/>
</dbReference>
<dbReference type="PANTHER" id="PTHR30562">
    <property type="entry name" value="UVRC/OXIDOREDUCTASE"/>
    <property type="match status" value="1"/>
</dbReference>
<dbReference type="AlphaFoldDB" id="A0A084U2M2"/>
<dbReference type="Gene3D" id="1.10.150.20">
    <property type="entry name" value="5' to 3' exonuclease, C-terminal subdomain"/>
    <property type="match status" value="1"/>
</dbReference>
<dbReference type="PROSITE" id="PS50165">
    <property type="entry name" value="UVRC"/>
    <property type="match status" value="1"/>
</dbReference>
<evidence type="ECO:0000259" key="7">
    <source>
        <dbReference type="PROSITE" id="PS50164"/>
    </source>
</evidence>
<keyword evidence="3 6" id="KW-0228">DNA excision</keyword>
<proteinExistence type="inferred from homology"/>
<dbReference type="InterPro" id="IPR000305">
    <property type="entry name" value="GIY-YIG_endonuc"/>
</dbReference>
<name>A0A084U2M2_MALIO</name>
<dbReference type="Proteomes" id="UP000028523">
    <property type="component" value="Unassembled WGS sequence"/>
</dbReference>
<dbReference type="CDD" id="cd10434">
    <property type="entry name" value="GIY-YIG_UvrC_Cho"/>
    <property type="match status" value="1"/>
</dbReference>
<evidence type="ECO:0000313" key="10">
    <source>
        <dbReference type="Proteomes" id="UP000028523"/>
    </source>
</evidence>
<dbReference type="SMART" id="SM00465">
    <property type="entry name" value="GIYc"/>
    <property type="match status" value="1"/>
</dbReference>
<comment type="similarity">
    <text evidence="6">Belongs to the UvrC family.</text>
</comment>
<evidence type="ECO:0000259" key="8">
    <source>
        <dbReference type="PROSITE" id="PS50165"/>
    </source>
</evidence>
<dbReference type="Gene3D" id="3.30.420.340">
    <property type="entry name" value="UvrC, RNAse H endonuclease domain"/>
    <property type="match status" value="1"/>
</dbReference>
<dbReference type="InterPro" id="IPR038476">
    <property type="entry name" value="UvrC_RNase_H_dom_sf"/>
</dbReference>
<accession>A0A084U2M2</accession>
<dbReference type="HAMAP" id="MF_00203">
    <property type="entry name" value="UvrC"/>
    <property type="match status" value="1"/>
</dbReference>
<dbReference type="InterPro" id="IPR035901">
    <property type="entry name" value="GIY-YIG_endonuc_sf"/>
</dbReference>
<dbReference type="PROSITE" id="PS50164">
    <property type="entry name" value="GIY_YIG"/>
    <property type="match status" value="1"/>
</dbReference>
<dbReference type="NCBIfam" id="TIGR00194">
    <property type="entry name" value="uvrC"/>
    <property type="match status" value="1"/>
</dbReference>
<comment type="function">
    <text evidence="6">The UvrABC repair system catalyzes the recognition and processing of DNA lesions. UvrC both incises the 5' and 3' sides of the lesion. The N-terminal half is responsible for the 3' incision and the C-terminal half is responsible for the 5' incision.</text>
</comment>
<dbReference type="Pfam" id="PF22920">
    <property type="entry name" value="UvrC_RNaseH"/>
    <property type="match status" value="1"/>
</dbReference>
<keyword evidence="6" id="KW-0742">SOS response</keyword>
<comment type="caution">
    <text evidence="9">The sequence shown here is derived from an EMBL/GenBank/DDBJ whole genome shotgun (WGS) entry which is preliminary data.</text>
</comment>
<keyword evidence="10" id="KW-1185">Reference proteome</keyword>
<dbReference type="InterPro" id="IPR050066">
    <property type="entry name" value="UvrABC_protein_C"/>
</dbReference>
<organism evidence="9 10">
    <name type="scientific">Malacoplasma iowae DK-CPA</name>
    <dbReference type="NCBI Taxonomy" id="1394179"/>
    <lineage>
        <taxon>Bacteria</taxon>
        <taxon>Bacillati</taxon>
        <taxon>Mycoplasmatota</taxon>
        <taxon>Mycoplasmoidales</taxon>
        <taxon>Mycoplasmoidaceae</taxon>
        <taxon>Malacoplasma</taxon>
    </lineage>
</organism>
<keyword evidence="4 6" id="KW-0267">Excision nuclease</keyword>
<reference evidence="9 10" key="1">
    <citation type="journal article" date="2014" name="PLoS ONE">
        <title>Reduction of Hydrogen Peroxide Accumulation and Toxicity by a Catalase from Mycoplasma iowae.</title>
        <authorList>
            <person name="Pritchard R.E."/>
            <person name="Prassinos A.J."/>
            <person name="Osborne J.D."/>
            <person name="Raviv Z."/>
            <person name="Balish M.F."/>
        </authorList>
    </citation>
    <scope>NUCLEOTIDE SEQUENCE [LARGE SCALE GENOMIC DNA]</scope>
    <source>
        <strain evidence="9 10">DK-CPA</strain>
    </source>
</reference>
<evidence type="ECO:0000256" key="5">
    <source>
        <dbReference type="ARBA" id="ARBA00023204"/>
    </source>
</evidence>
<dbReference type="PANTHER" id="PTHR30562:SF1">
    <property type="entry name" value="UVRABC SYSTEM PROTEIN C"/>
    <property type="match status" value="1"/>
</dbReference>
<dbReference type="GO" id="GO:0006289">
    <property type="term" value="P:nucleotide-excision repair"/>
    <property type="evidence" value="ECO:0007669"/>
    <property type="project" value="UniProtKB-UniRule"/>
</dbReference>
<evidence type="ECO:0000256" key="4">
    <source>
        <dbReference type="ARBA" id="ARBA00022881"/>
    </source>
</evidence>
<dbReference type="InterPro" id="IPR004791">
    <property type="entry name" value="UvrC"/>
</dbReference>
<dbReference type="InterPro" id="IPR010994">
    <property type="entry name" value="RuvA_2-like"/>
</dbReference>
<dbReference type="Pfam" id="PF01541">
    <property type="entry name" value="GIY-YIG"/>
    <property type="match status" value="1"/>
</dbReference>
<dbReference type="GO" id="GO:0009380">
    <property type="term" value="C:excinuclease repair complex"/>
    <property type="evidence" value="ECO:0007669"/>
    <property type="project" value="InterPro"/>
</dbReference>
<feature type="domain" description="GIY-YIG" evidence="7">
    <location>
        <begin position="17"/>
        <end position="94"/>
    </location>
</feature>
<dbReference type="SUPFAM" id="SSF47781">
    <property type="entry name" value="RuvA domain 2-like"/>
    <property type="match status" value="1"/>
</dbReference>
<keyword evidence="2 6" id="KW-0227">DNA damage</keyword>
<comment type="subunit">
    <text evidence="6">Interacts with UvrB in an incision complex.</text>
</comment>